<evidence type="ECO:0000313" key="5">
    <source>
        <dbReference type="EMBL" id="MPM88129.1"/>
    </source>
</evidence>
<name>A0A645DFS7_9ZZZZ</name>
<evidence type="ECO:0000259" key="4">
    <source>
        <dbReference type="Pfam" id="PF17853"/>
    </source>
</evidence>
<dbReference type="Pfam" id="PF13556">
    <property type="entry name" value="HTH_30"/>
    <property type="match status" value="1"/>
</dbReference>
<organism evidence="5">
    <name type="scientific">bioreactor metagenome</name>
    <dbReference type="NCBI Taxonomy" id="1076179"/>
    <lineage>
        <taxon>unclassified sequences</taxon>
        <taxon>metagenomes</taxon>
        <taxon>ecological metagenomes</taxon>
    </lineage>
</organism>
<dbReference type="Gene3D" id="1.10.10.2840">
    <property type="entry name" value="PucR C-terminal helix-turn-helix domain"/>
    <property type="match status" value="1"/>
</dbReference>
<evidence type="ECO:0000259" key="3">
    <source>
        <dbReference type="Pfam" id="PF13556"/>
    </source>
</evidence>
<dbReference type="InterPro" id="IPR042070">
    <property type="entry name" value="PucR_C-HTH_sf"/>
</dbReference>
<dbReference type="EMBL" id="VSSQ01035808">
    <property type="protein sequence ID" value="MPM88129.1"/>
    <property type="molecule type" value="Genomic_DNA"/>
</dbReference>
<dbReference type="InterPro" id="IPR025736">
    <property type="entry name" value="PucR_C-HTH_dom"/>
</dbReference>
<sequence length="269" mass="30544">MEQIAAFDPEKDDETSLFVSARGLGFELQIPRIAIAAELLYSRATDDEIGVGSTPYTQMDVLMAIRTAFNRPQDISTMIDPDRYEILRAANALLNEKQVVERTRKECETLQNLLNEKGLEIVIGIGTLAHDTSRLPASHRDAWKAVTIGKNIYQKPGIYSINEMMLEDLLTTASRDVAERFRASHLTPLKKASDGEELIHTFRVWCEHRFSPSAAARTLNIHKNTLNYRINKIESICGLDSQNFKEILSLYTAILINELFNRSDHQFFL</sequence>
<dbReference type="PANTHER" id="PTHR33744:SF15">
    <property type="entry name" value="CARBOHYDRATE DIACID REGULATOR"/>
    <property type="match status" value="1"/>
</dbReference>
<accession>A0A645DFS7</accession>
<gene>
    <name evidence="5" type="primary">cdaR_10</name>
    <name evidence="5" type="ORF">SDC9_135230</name>
</gene>
<protein>
    <submittedName>
        <fullName evidence="5">Carbohydrate diacid regulator</fullName>
    </submittedName>
</protein>
<comment type="caution">
    <text evidence="5">The sequence shown here is derived from an EMBL/GenBank/DDBJ whole genome shotgun (WGS) entry which is preliminary data.</text>
</comment>
<feature type="domain" description="CdaR GGDEF-like" evidence="4">
    <location>
        <begin position="13"/>
        <end position="147"/>
    </location>
</feature>
<dbReference type="AlphaFoldDB" id="A0A645DFS7"/>
<feature type="coiled-coil region" evidence="2">
    <location>
        <begin position="93"/>
        <end position="120"/>
    </location>
</feature>
<dbReference type="InterPro" id="IPR051448">
    <property type="entry name" value="CdaR-like_regulators"/>
</dbReference>
<dbReference type="InterPro" id="IPR041522">
    <property type="entry name" value="CdaR_GGDEF"/>
</dbReference>
<dbReference type="Pfam" id="PF17853">
    <property type="entry name" value="GGDEF_2"/>
    <property type="match status" value="1"/>
</dbReference>
<evidence type="ECO:0000256" key="1">
    <source>
        <dbReference type="ARBA" id="ARBA00006754"/>
    </source>
</evidence>
<feature type="domain" description="PucR C-terminal helix-turn-helix" evidence="3">
    <location>
        <begin position="198"/>
        <end position="256"/>
    </location>
</feature>
<proteinExistence type="inferred from homology"/>
<evidence type="ECO:0000256" key="2">
    <source>
        <dbReference type="SAM" id="Coils"/>
    </source>
</evidence>
<dbReference type="PANTHER" id="PTHR33744">
    <property type="entry name" value="CARBOHYDRATE DIACID REGULATOR"/>
    <property type="match status" value="1"/>
</dbReference>
<keyword evidence="2" id="KW-0175">Coiled coil</keyword>
<reference evidence="5" key="1">
    <citation type="submission" date="2019-08" db="EMBL/GenBank/DDBJ databases">
        <authorList>
            <person name="Kucharzyk K."/>
            <person name="Murdoch R.W."/>
            <person name="Higgins S."/>
            <person name="Loffler F."/>
        </authorList>
    </citation>
    <scope>NUCLEOTIDE SEQUENCE</scope>
</reference>
<comment type="similarity">
    <text evidence="1">Belongs to the CdaR family.</text>
</comment>